<evidence type="ECO:0000256" key="6">
    <source>
        <dbReference type="SAM" id="Phobius"/>
    </source>
</evidence>
<comment type="subcellular location">
    <subcellularLocation>
        <location evidence="1">Membrane</location>
        <topology evidence="1">Multi-pass membrane protein</topology>
    </subcellularLocation>
</comment>
<evidence type="ECO:0000256" key="5">
    <source>
        <dbReference type="SAM" id="MobiDB-lite"/>
    </source>
</evidence>
<dbReference type="PANTHER" id="PTHR10877:SF183">
    <property type="entry name" value="AT14535P-RELATED"/>
    <property type="match status" value="1"/>
</dbReference>
<dbReference type="Pfam" id="PF08016">
    <property type="entry name" value="PKD_channel"/>
    <property type="match status" value="1"/>
</dbReference>
<dbReference type="GO" id="GO:0016020">
    <property type="term" value="C:membrane"/>
    <property type="evidence" value="ECO:0007669"/>
    <property type="project" value="UniProtKB-SubCell"/>
</dbReference>
<evidence type="ECO:0000256" key="1">
    <source>
        <dbReference type="ARBA" id="ARBA00004141"/>
    </source>
</evidence>
<name>A0A7S4T907_9DINO</name>
<keyword evidence="2 6" id="KW-0812">Transmembrane</keyword>
<protein>
    <recommendedName>
        <fullName evidence="7">Polycystin cation channel PKD1/PKD2 domain-containing protein</fullName>
    </recommendedName>
</protein>
<keyword evidence="4 6" id="KW-0472">Membrane</keyword>
<keyword evidence="3 6" id="KW-1133">Transmembrane helix</keyword>
<gene>
    <name evidence="8" type="ORF">AMON00008_LOCUS62878</name>
</gene>
<organism evidence="8">
    <name type="scientific">Alexandrium monilatum</name>
    <dbReference type="NCBI Taxonomy" id="311494"/>
    <lineage>
        <taxon>Eukaryota</taxon>
        <taxon>Sar</taxon>
        <taxon>Alveolata</taxon>
        <taxon>Dinophyceae</taxon>
        <taxon>Gonyaulacales</taxon>
        <taxon>Pyrocystaceae</taxon>
        <taxon>Alexandrium</taxon>
    </lineage>
</organism>
<feature type="compositionally biased region" description="Basic and acidic residues" evidence="5">
    <location>
        <begin position="906"/>
        <end position="915"/>
    </location>
</feature>
<feature type="transmembrane region" description="Helical" evidence="6">
    <location>
        <begin position="322"/>
        <end position="345"/>
    </location>
</feature>
<feature type="compositionally biased region" description="Pro residues" evidence="5">
    <location>
        <begin position="741"/>
        <end position="752"/>
    </location>
</feature>
<evidence type="ECO:0000256" key="4">
    <source>
        <dbReference type="ARBA" id="ARBA00023136"/>
    </source>
</evidence>
<dbReference type="AlphaFoldDB" id="A0A7S4T907"/>
<feature type="transmembrane region" description="Helical" evidence="6">
    <location>
        <begin position="69"/>
        <end position="91"/>
    </location>
</feature>
<feature type="domain" description="Polycystin cation channel PKD1/PKD2" evidence="7">
    <location>
        <begin position="391"/>
        <end position="522"/>
    </location>
</feature>
<dbReference type="InterPro" id="IPR051223">
    <property type="entry name" value="Polycystin"/>
</dbReference>
<dbReference type="InterPro" id="IPR013122">
    <property type="entry name" value="PKD1_2_channel"/>
</dbReference>
<dbReference type="PANTHER" id="PTHR10877">
    <property type="entry name" value="POLYCYSTIN FAMILY MEMBER"/>
    <property type="match status" value="1"/>
</dbReference>
<evidence type="ECO:0000256" key="3">
    <source>
        <dbReference type="ARBA" id="ARBA00022989"/>
    </source>
</evidence>
<reference evidence="8" key="1">
    <citation type="submission" date="2021-01" db="EMBL/GenBank/DDBJ databases">
        <authorList>
            <person name="Corre E."/>
            <person name="Pelletier E."/>
            <person name="Niang G."/>
            <person name="Scheremetjew M."/>
            <person name="Finn R."/>
            <person name="Kale V."/>
            <person name="Holt S."/>
            <person name="Cochrane G."/>
            <person name="Meng A."/>
            <person name="Brown T."/>
            <person name="Cohen L."/>
        </authorList>
    </citation>
    <scope>NUCLEOTIDE SEQUENCE</scope>
    <source>
        <strain evidence="8">CCMP3105</strain>
    </source>
</reference>
<evidence type="ECO:0000313" key="8">
    <source>
        <dbReference type="EMBL" id="CAE4665922.1"/>
    </source>
</evidence>
<feature type="transmembrane region" description="Helical" evidence="6">
    <location>
        <begin position="290"/>
        <end position="310"/>
    </location>
</feature>
<accession>A0A7S4T907</accession>
<feature type="region of interest" description="Disordered" evidence="5">
    <location>
        <begin position="721"/>
        <end position="752"/>
    </location>
</feature>
<evidence type="ECO:0000256" key="2">
    <source>
        <dbReference type="ARBA" id="ARBA00022692"/>
    </source>
</evidence>
<dbReference type="EMBL" id="HBNR01087714">
    <property type="protein sequence ID" value="CAE4665922.1"/>
    <property type="molecule type" value="Transcribed_RNA"/>
</dbReference>
<feature type="region of interest" description="Disordered" evidence="5">
    <location>
        <begin position="845"/>
        <end position="920"/>
    </location>
</feature>
<feature type="compositionally biased region" description="Low complexity" evidence="5">
    <location>
        <begin position="845"/>
        <end position="861"/>
    </location>
</feature>
<sequence length="1000" mass="107259">MAVCRTSDRPASMGRPPLARCRWTLDCRGGGWSAGGSADFLRCFIVLQCGHAGDWHQKLAEYLESRRKAADACCSLPLILLSCVVLAILVYEHFRVSASHGLAEAVERSLGRPVLGADHADSFWTWLQAAASGRLEAPSRDARAVGGLRVLLRPLGQDTTFLCSYSRFDMVFSGAAQPTLCRTASSSDRRWIHAPLGGASAAGALASARDVWRQNHSSSSSSSSSSSALAGATAQLLVQEVRSELYAYCQVVLRIDGSGLPLLETRCSAFDARPVWLDPAMDLQDGGMRCLVLILDIVFIVLCFPVVELWRGRRTLLRRCPSLPALGDVLGLCFGLVIVLSYAYCEHLTFGLNRLVGDLPAPSGGTGAAQEEQLDRVVEQAMRASDAWQELRALAAGMAACLLLRLARALRVNPRLRVLGITMWRTATDLLHLLLALGVVLLAFALTGHLIFGSRIERFSTALRAAAHTLLMVVGYSLDDVHAEMRSAGGLLGALWLWLLGILLSILALRLVLAMVLGTYVQARARARAVQAPTVWCQVYDTATERSRNARVIVSLAESPDELHPPWLREGGAIPPRGPGGPAEATRAVRFWSARRLQRLLLDRGVHPEESMSSASLALAVGADTWAERARLDGVLQAAANATEGHDGQDLADAARTAFRSEANVEALARELRSIGAILDRRPAPPELVAVDPDRDGRREWAGGRWDEAKAGPQDQAVCLLSTPPPSAPAAGGPKGDTEQPLPPERTPPPMPGISAPLQLPGVPEGLEPGAGGLLKRTLAANPKATASKLKVALAQAEGVFPEDRELLVAGRPVLGNALLHDLLGGQDPDEVEVALVPAIPQGEAPLTAAPAPAGPPTEAEVQPGGVSPEEERRDDTVEGDTEDTGQCTAETPAEPAHAGTQAERAGLRASEEAGRVTSAEALAEERAAREERLDALDRADEWRCAQLEDWAARLMHGVDHLEQRRGQVAQERLRRFENLEKSVNELFERIKPALGSPRA</sequence>
<evidence type="ECO:0000259" key="7">
    <source>
        <dbReference type="Pfam" id="PF08016"/>
    </source>
</evidence>
<feature type="transmembrane region" description="Helical" evidence="6">
    <location>
        <begin position="430"/>
        <end position="452"/>
    </location>
</feature>
<feature type="transmembrane region" description="Helical" evidence="6">
    <location>
        <begin position="498"/>
        <end position="521"/>
    </location>
</feature>
<proteinExistence type="predicted"/>